<dbReference type="NCBIfam" id="TIGR02896">
    <property type="entry name" value="spore_III_AF"/>
    <property type="match status" value="1"/>
</dbReference>
<evidence type="ECO:0000256" key="1">
    <source>
        <dbReference type="SAM" id="Phobius"/>
    </source>
</evidence>
<keyword evidence="3" id="KW-1185">Reference proteome</keyword>
<dbReference type="EMBL" id="LSRS01000001">
    <property type="protein sequence ID" value="KAF1086540.1"/>
    <property type="molecule type" value="Genomic_DNA"/>
</dbReference>
<proteinExistence type="predicted"/>
<protein>
    <submittedName>
        <fullName evidence="2">Stage III sporulation protein AF</fullName>
    </submittedName>
</protein>
<feature type="transmembrane region" description="Helical" evidence="1">
    <location>
        <begin position="6"/>
        <end position="25"/>
    </location>
</feature>
<dbReference type="Proteomes" id="UP000798488">
    <property type="component" value="Unassembled WGS sequence"/>
</dbReference>
<feature type="transmembrane region" description="Helical" evidence="1">
    <location>
        <begin position="37"/>
        <end position="54"/>
    </location>
</feature>
<dbReference type="RefSeq" id="WP_161820689.1">
    <property type="nucleotide sequence ID" value="NZ_LSRS01000001.1"/>
</dbReference>
<gene>
    <name evidence="2" type="ORF">SPSYN_00259</name>
</gene>
<dbReference type="OrthoDB" id="1681124at2"/>
<keyword evidence="1" id="KW-0472">Membrane</keyword>
<comment type="caution">
    <text evidence="2">The sequence shown here is derived from an EMBL/GenBank/DDBJ whole genome shotgun (WGS) entry which is preliminary data.</text>
</comment>
<organism evidence="2 3">
    <name type="scientific">Sporotomaculum syntrophicum</name>
    <dbReference type="NCBI Taxonomy" id="182264"/>
    <lineage>
        <taxon>Bacteria</taxon>
        <taxon>Bacillati</taxon>
        <taxon>Bacillota</taxon>
        <taxon>Clostridia</taxon>
        <taxon>Eubacteriales</taxon>
        <taxon>Desulfallaceae</taxon>
        <taxon>Sporotomaculum</taxon>
    </lineage>
</organism>
<reference evidence="2" key="1">
    <citation type="submission" date="2016-02" db="EMBL/GenBank/DDBJ databases">
        <title>Draft Genome Sequence of Sporotomaculum syntrophicum Strain FB, a Syntrophic Benzoate Degrader.</title>
        <authorList>
            <person name="Nobu M.K."/>
            <person name="Narihiro T."/>
            <person name="Qiu Y.-L."/>
            <person name="Ohashi A."/>
            <person name="Liu W.-T."/>
            <person name="Yuji S."/>
        </authorList>
    </citation>
    <scope>NUCLEOTIDE SEQUENCE</scope>
    <source>
        <strain evidence="2">FB</strain>
    </source>
</reference>
<accession>A0A9D2WSY2</accession>
<dbReference type="AlphaFoldDB" id="A0A9D2WSY2"/>
<name>A0A9D2WSY2_9FIRM</name>
<evidence type="ECO:0000313" key="2">
    <source>
        <dbReference type="EMBL" id="KAF1086540.1"/>
    </source>
</evidence>
<dbReference type="InterPro" id="IPR014245">
    <property type="entry name" value="Spore_III_AF"/>
</dbReference>
<sequence length="218" mass="23715">MDVLRELIQTIIVIVVLAVLVEMLLPNGDMRRYVKMVIGLLIIMAVLQAAAGVVNSQFMQEVPAVTVSDTGAPPLEDIMAAGEELSAINRDKAEQQYCEGLSGQVLALVNMNSEVQAVDARVNVDRENSDIKEITIVFLAGDKEPAGGAKEGLNFTDNESGALDVQPVVVELGEKTDVHEFSRVNEATPEQKKIAAELTGVIAEFYNLKPDQVKYEFQ</sequence>
<evidence type="ECO:0000313" key="3">
    <source>
        <dbReference type="Proteomes" id="UP000798488"/>
    </source>
</evidence>
<keyword evidence="1" id="KW-0812">Transmembrane</keyword>
<dbReference type="Pfam" id="PF09581">
    <property type="entry name" value="Spore_III_AF"/>
    <property type="match status" value="1"/>
</dbReference>
<keyword evidence="1" id="KW-1133">Transmembrane helix</keyword>